<name>A0ABR2ZXT4_9AGAR</name>
<organism evidence="2 3">
    <name type="scientific">Marasmius tenuissimus</name>
    <dbReference type="NCBI Taxonomy" id="585030"/>
    <lineage>
        <taxon>Eukaryota</taxon>
        <taxon>Fungi</taxon>
        <taxon>Dikarya</taxon>
        <taxon>Basidiomycota</taxon>
        <taxon>Agaricomycotina</taxon>
        <taxon>Agaricomycetes</taxon>
        <taxon>Agaricomycetidae</taxon>
        <taxon>Agaricales</taxon>
        <taxon>Marasmiineae</taxon>
        <taxon>Marasmiaceae</taxon>
        <taxon>Marasmius</taxon>
    </lineage>
</organism>
<feature type="compositionally biased region" description="Polar residues" evidence="1">
    <location>
        <begin position="75"/>
        <end position="90"/>
    </location>
</feature>
<sequence>MPPYPVLLANAQAGHDTKFAALCAAAARCFSTASPFENMHLPGAYSSSYSQGSAGKITSSTHSHPLSTSASSSTGGVNRSTPNLSSNRYSLVSEAQPRRQGKKVAQNVAPQTQCSLFEDTSHPILPLLLPAFVGLNATIDDQHTGR</sequence>
<comment type="caution">
    <text evidence="2">The sequence shown here is derived from an EMBL/GenBank/DDBJ whole genome shotgun (WGS) entry which is preliminary data.</text>
</comment>
<protein>
    <submittedName>
        <fullName evidence="2">Uncharacterized protein</fullName>
    </submittedName>
</protein>
<accession>A0ABR2ZXT4</accession>
<gene>
    <name evidence="2" type="ORF">AAF712_007015</name>
</gene>
<evidence type="ECO:0000256" key="1">
    <source>
        <dbReference type="SAM" id="MobiDB-lite"/>
    </source>
</evidence>
<evidence type="ECO:0000313" key="3">
    <source>
        <dbReference type="Proteomes" id="UP001437256"/>
    </source>
</evidence>
<dbReference type="EMBL" id="JBBXMP010000041">
    <property type="protein sequence ID" value="KAL0065894.1"/>
    <property type="molecule type" value="Genomic_DNA"/>
</dbReference>
<dbReference type="Proteomes" id="UP001437256">
    <property type="component" value="Unassembled WGS sequence"/>
</dbReference>
<keyword evidence="3" id="KW-1185">Reference proteome</keyword>
<feature type="compositionally biased region" description="Low complexity" evidence="1">
    <location>
        <begin position="46"/>
        <end position="74"/>
    </location>
</feature>
<proteinExistence type="predicted"/>
<evidence type="ECO:0000313" key="2">
    <source>
        <dbReference type="EMBL" id="KAL0065894.1"/>
    </source>
</evidence>
<feature type="region of interest" description="Disordered" evidence="1">
    <location>
        <begin position="46"/>
        <end position="107"/>
    </location>
</feature>
<reference evidence="2 3" key="1">
    <citation type="submission" date="2024-05" db="EMBL/GenBank/DDBJ databases">
        <title>A draft genome resource for the thread blight pathogen Marasmius tenuissimus strain MS-2.</title>
        <authorList>
            <person name="Yulfo-Soto G.E."/>
            <person name="Baruah I.K."/>
            <person name="Amoako-Attah I."/>
            <person name="Bukari Y."/>
            <person name="Meinhardt L.W."/>
            <person name="Bailey B.A."/>
            <person name="Cohen S.P."/>
        </authorList>
    </citation>
    <scope>NUCLEOTIDE SEQUENCE [LARGE SCALE GENOMIC DNA]</scope>
    <source>
        <strain evidence="2 3">MS-2</strain>
    </source>
</reference>